<proteinExistence type="predicted"/>
<evidence type="ECO:0000313" key="1">
    <source>
        <dbReference type="EMBL" id="DAE21734.1"/>
    </source>
</evidence>
<sequence length="63" mass="7263">MCLLSVDFRLGTTCVGLPRLRMPPTREYHYRGGSALRLSTRAHIRQSRPRVIAGSFIFSRRMI</sequence>
<accession>A0A8S5QRB4</accession>
<reference evidence="1" key="1">
    <citation type="journal article" date="2021" name="Proc. Natl. Acad. Sci. U.S.A.">
        <title>A Catalog of Tens of Thousands of Viruses from Human Metagenomes Reveals Hidden Associations with Chronic Diseases.</title>
        <authorList>
            <person name="Tisza M.J."/>
            <person name="Buck C.B."/>
        </authorList>
    </citation>
    <scope>NUCLEOTIDE SEQUENCE</scope>
    <source>
        <strain evidence="1">CtaUh10</strain>
    </source>
</reference>
<protein>
    <submittedName>
        <fullName evidence="1">Uncharacterized protein</fullName>
    </submittedName>
</protein>
<name>A0A8S5QRB4_9CAUD</name>
<dbReference type="EMBL" id="BK015716">
    <property type="protein sequence ID" value="DAE21734.1"/>
    <property type="molecule type" value="Genomic_DNA"/>
</dbReference>
<organism evidence="1">
    <name type="scientific">Podoviridae sp. ctaUh10</name>
    <dbReference type="NCBI Taxonomy" id="2826563"/>
    <lineage>
        <taxon>Viruses</taxon>
        <taxon>Duplodnaviria</taxon>
        <taxon>Heunggongvirae</taxon>
        <taxon>Uroviricota</taxon>
        <taxon>Caudoviricetes</taxon>
    </lineage>
</organism>